<dbReference type="Proteomes" id="UP000546200">
    <property type="component" value="Unassembled WGS sequence"/>
</dbReference>
<protein>
    <recommendedName>
        <fullName evidence="2">Copper homeostasis protein cutC homolog</fullName>
    </recommendedName>
</protein>
<dbReference type="GO" id="GO:0005507">
    <property type="term" value="F:copper ion binding"/>
    <property type="evidence" value="ECO:0007669"/>
    <property type="project" value="TreeGrafter"/>
</dbReference>
<keyword evidence="4" id="KW-1185">Reference proteome</keyword>
<evidence type="ECO:0000256" key="1">
    <source>
        <dbReference type="ARBA" id="ARBA00007768"/>
    </source>
</evidence>
<accession>A0A7W9BBU5</accession>
<dbReference type="PANTHER" id="PTHR12598:SF0">
    <property type="entry name" value="COPPER HOMEOSTASIS PROTEIN CUTC HOMOLOG"/>
    <property type="match status" value="1"/>
</dbReference>
<dbReference type="Pfam" id="PF03932">
    <property type="entry name" value="CutC"/>
    <property type="match status" value="1"/>
</dbReference>
<dbReference type="Gene3D" id="3.20.20.380">
    <property type="entry name" value="Copper homeostasis (CutC) domain"/>
    <property type="match status" value="1"/>
</dbReference>
<name>A0A7W9BBU5_9SPHN</name>
<evidence type="ECO:0000256" key="2">
    <source>
        <dbReference type="ARBA" id="ARBA00019014"/>
    </source>
</evidence>
<evidence type="ECO:0000313" key="3">
    <source>
        <dbReference type="EMBL" id="MBB5714119.1"/>
    </source>
</evidence>
<dbReference type="AlphaFoldDB" id="A0A7W9BBU5"/>
<dbReference type="SUPFAM" id="SSF110395">
    <property type="entry name" value="CutC-like"/>
    <property type="match status" value="1"/>
</dbReference>
<dbReference type="InterPro" id="IPR005627">
    <property type="entry name" value="CutC-like"/>
</dbReference>
<organism evidence="3 4">
    <name type="scientific">Sphingomonas aerophila</name>
    <dbReference type="NCBI Taxonomy" id="1344948"/>
    <lineage>
        <taxon>Bacteria</taxon>
        <taxon>Pseudomonadati</taxon>
        <taxon>Pseudomonadota</taxon>
        <taxon>Alphaproteobacteria</taxon>
        <taxon>Sphingomonadales</taxon>
        <taxon>Sphingomonadaceae</taxon>
        <taxon>Sphingomonas</taxon>
    </lineage>
</organism>
<dbReference type="EMBL" id="JACIJK010000002">
    <property type="protein sequence ID" value="MBB5714119.1"/>
    <property type="molecule type" value="Genomic_DNA"/>
</dbReference>
<evidence type="ECO:0000313" key="4">
    <source>
        <dbReference type="Proteomes" id="UP000546200"/>
    </source>
</evidence>
<dbReference type="CDD" id="cd00945">
    <property type="entry name" value="Aldolase_Class_I"/>
    <property type="match status" value="1"/>
</dbReference>
<comment type="similarity">
    <text evidence="1">Belongs to the CutC family.</text>
</comment>
<gene>
    <name evidence="3" type="ORF">FHS94_000942</name>
</gene>
<dbReference type="PANTHER" id="PTHR12598">
    <property type="entry name" value="COPPER HOMEOSTASIS PROTEIN CUTC"/>
    <property type="match status" value="1"/>
</dbReference>
<reference evidence="3 4" key="1">
    <citation type="submission" date="2020-08" db="EMBL/GenBank/DDBJ databases">
        <title>Genomic Encyclopedia of Type Strains, Phase IV (KMG-IV): sequencing the most valuable type-strain genomes for metagenomic binning, comparative biology and taxonomic classification.</title>
        <authorList>
            <person name="Goeker M."/>
        </authorList>
    </citation>
    <scope>NUCLEOTIDE SEQUENCE [LARGE SCALE GENOMIC DNA]</scope>
    <source>
        <strain evidence="3 4">DSM 100044</strain>
    </source>
</reference>
<sequence>MVAALSGGADRIELCSALAAGGLTPSTPLVEFSLGLAVPAGLKVHAMVRPRAGDFDYDSTELALAVQEARALIDVGVHGLVFGAVREGKIDARALANWVGAIRETSATVRLTLHRAIDVVEDPVGAVEVAIDLGFDYILTSGGATSAPAGVATIARMVERSADRCRIMAGAGLRAENAAIVLASGVQDLHASASRARPALPDAYNVLQLPAPPRQTNVSEVGALRQVIENEFSRRA</sequence>
<dbReference type="InterPro" id="IPR036822">
    <property type="entry name" value="CutC-like_dom_sf"/>
</dbReference>
<comment type="caution">
    <text evidence="3">The sequence shown here is derived from an EMBL/GenBank/DDBJ whole genome shotgun (WGS) entry which is preliminary data.</text>
</comment>
<proteinExistence type="inferred from homology"/>